<comment type="catalytic activity">
    <reaction evidence="1 8">
        <text>Release of an N-terminal amino acid, Xaa-|-Yaa-, in which Xaa is preferably Leu, but may be other amino acids including Pro although not Arg or Lys, and Yaa may be Pro. Amino acid amides and methyl esters are also readily hydrolyzed, but rates on arylamides are exceedingly low.</text>
        <dbReference type="EC" id="3.4.11.1"/>
    </reaction>
</comment>
<dbReference type="InterPro" id="IPR043472">
    <property type="entry name" value="Macro_dom-like"/>
</dbReference>
<dbReference type="InterPro" id="IPR023042">
    <property type="entry name" value="Peptidase_M17_leu_NH2_pept"/>
</dbReference>
<evidence type="ECO:0000256" key="7">
    <source>
        <dbReference type="ARBA" id="ARBA00023211"/>
    </source>
</evidence>
<protein>
    <recommendedName>
        <fullName evidence="8">Probable cytosol aminopeptidase</fullName>
        <ecNumber evidence="8">3.4.11.1</ecNumber>
    </recommendedName>
    <alternativeName>
        <fullName evidence="8">Leucine aminopeptidase</fullName>
        <shortName evidence="8">LAP</shortName>
        <ecNumber evidence="8">3.4.11.10</ecNumber>
    </alternativeName>
    <alternativeName>
        <fullName evidence="8">Leucyl aminopeptidase</fullName>
    </alternativeName>
</protein>
<evidence type="ECO:0000313" key="11">
    <source>
        <dbReference type="Proteomes" id="UP000011721"/>
    </source>
</evidence>
<dbReference type="PATRIC" id="fig|1167006.5.peg.3373"/>
<dbReference type="PROSITE" id="PS00631">
    <property type="entry name" value="CYTOSOL_AP"/>
    <property type="match status" value="1"/>
</dbReference>
<feature type="binding site" evidence="8">
    <location>
        <position position="360"/>
    </location>
    <ligand>
        <name>Mn(2+)</name>
        <dbReference type="ChEBI" id="CHEBI:29035"/>
        <label>1</label>
    </ligand>
</feature>
<dbReference type="HOGENOM" id="CLU_013734_2_2_7"/>
<dbReference type="Gene3D" id="3.40.220.10">
    <property type="entry name" value="Leucine Aminopeptidase, subunit E, domain 1"/>
    <property type="match status" value="1"/>
</dbReference>
<keyword evidence="8" id="KW-0963">Cytoplasm</keyword>
<organism evidence="10 11">
    <name type="scientific">Desulfocapsa sulfexigens (strain DSM 10523 / SB164P1)</name>
    <dbReference type="NCBI Taxonomy" id="1167006"/>
    <lineage>
        <taxon>Bacteria</taxon>
        <taxon>Pseudomonadati</taxon>
        <taxon>Thermodesulfobacteriota</taxon>
        <taxon>Desulfobulbia</taxon>
        <taxon>Desulfobulbales</taxon>
        <taxon>Desulfocapsaceae</taxon>
        <taxon>Desulfocapsa</taxon>
    </lineage>
</organism>
<accession>M1PTI6</accession>
<comment type="subcellular location">
    <subcellularLocation>
        <location evidence="8">Cytoplasm</location>
    </subcellularLocation>
</comment>
<keyword evidence="11" id="KW-1185">Reference proteome</keyword>
<evidence type="ECO:0000256" key="5">
    <source>
        <dbReference type="ARBA" id="ARBA00022670"/>
    </source>
</evidence>
<feature type="binding site" evidence="8">
    <location>
        <position position="281"/>
    </location>
    <ligand>
        <name>Mn(2+)</name>
        <dbReference type="ChEBI" id="CHEBI:29035"/>
        <label>1</label>
    </ligand>
</feature>
<feature type="active site" evidence="8">
    <location>
        <position position="288"/>
    </location>
</feature>
<dbReference type="EMBL" id="CP003985">
    <property type="protein sequence ID" value="AGF79656.1"/>
    <property type="molecule type" value="Genomic_DNA"/>
</dbReference>
<evidence type="ECO:0000259" key="9">
    <source>
        <dbReference type="PROSITE" id="PS00631"/>
    </source>
</evidence>
<feature type="binding site" evidence="8">
    <location>
        <position position="299"/>
    </location>
    <ligand>
        <name>Mn(2+)</name>
        <dbReference type="ChEBI" id="CHEBI:29035"/>
        <label>2</label>
    </ligand>
</feature>
<evidence type="ECO:0000256" key="8">
    <source>
        <dbReference type="HAMAP-Rule" id="MF_00181"/>
    </source>
</evidence>
<dbReference type="HAMAP" id="MF_00181">
    <property type="entry name" value="Cytosol_peptidase_M17"/>
    <property type="match status" value="1"/>
</dbReference>
<feature type="binding site" evidence="8">
    <location>
        <position position="276"/>
    </location>
    <ligand>
        <name>Mn(2+)</name>
        <dbReference type="ChEBI" id="CHEBI:29035"/>
        <label>2</label>
    </ligand>
</feature>
<dbReference type="KEGG" id="dsf:UWK_03127"/>
<dbReference type="STRING" id="1167006.UWK_03127"/>
<dbReference type="GO" id="GO:0006508">
    <property type="term" value="P:proteolysis"/>
    <property type="evidence" value="ECO:0007669"/>
    <property type="project" value="UniProtKB-KW"/>
</dbReference>
<evidence type="ECO:0000313" key="10">
    <source>
        <dbReference type="EMBL" id="AGF79656.1"/>
    </source>
</evidence>
<dbReference type="PRINTS" id="PR00481">
    <property type="entry name" value="LAMNOPPTDASE"/>
</dbReference>
<feature type="binding site" evidence="8">
    <location>
        <position position="358"/>
    </location>
    <ligand>
        <name>Mn(2+)</name>
        <dbReference type="ChEBI" id="CHEBI:29035"/>
        <label>1</label>
    </ligand>
</feature>
<dbReference type="PANTHER" id="PTHR11963:SF23">
    <property type="entry name" value="CYTOSOL AMINOPEPTIDASE"/>
    <property type="match status" value="1"/>
</dbReference>
<dbReference type="GO" id="GO:0005737">
    <property type="term" value="C:cytoplasm"/>
    <property type="evidence" value="ECO:0007669"/>
    <property type="project" value="UniProtKB-SubCell"/>
</dbReference>
<dbReference type="RefSeq" id="WP_015405340.1">
    <property type="nucleotide sequence ID" value="NC_020304.1"/>
</dbReference>
<comment type="function">
    <text evidence="8">Presumably involved in the processing and regular turnover of intracellular proteins. Catalyzes the removal of unsubstituted N-terminal amino acids from various peptides.</text>
</comment>
<dbReference type="NCBIfam" id="NF002074">
    <property type="entry name" value="PRK00913.1-4"/>
    <property type="match status" value="1"/>
</dbReference>
<dbReference type="GO" id="GO:0030145">
    <property type="term" value="F:manganese ion binding"/>
    <property type="evidence" value="ECO:0007669"/>
    <property type="project" value="UniProtKB-UniRule"/>
</dbReference>
<dbReference type="InterPro" id="IPR011356">
    <property type="entry name" value="Leucine_aapep/pepB"/>
</dbReference>
<dbReference type="Pfam" id="PF00883">
    <property type="entry name" value="Peptidase_M17"/>
    <property type="match status" value="1"/>
</dbReference>
<dbReference type="SUPFAM" id="SSF53187">
    <property type="entry name" value="Zn-dependent exopeptidases"/>
    <property type="match status" value="1"/>
</dbReference>
<keyword evidence="7 8" id="KW-0464">Manganese</keyword>
<dbReference type="CDD" id="cd00433">
    <property type="entry name" value="Peptidase_M17"/>
    <property type="match status" value="1"/>
</dbReference>
<feature type="binding site" evidence="8">
    <location>
        <position position="281"/>
    </location>
    <ligand>
        <name>Mn(2+)</name>
        <dbReference type="ChEBI" id="CHEBI:29035"/>
        <label>2</label>
    </ligand>
</feature>
<dbReference type="SUPFAM" id="SSF52949">
    <property type="entry name" value="Macro domain-like"/>
    <property type="match status" value="1"/>
</dbReference>
<dbReference type="AlphaFoldDB" id="M1PTI6"/>
<evidence type="ECO:0000256" key="4">
    <source>
        <dbReference type="ARBA" id="ARBA00022438"/>
    </source>
</evidence>
<evidence type="ECO:0000256" key="3">
    <source>
        <dbReference type="ARBA" id="ARBA00009528"/>
    </source>
</evidence>
<keyword evidence="8" id="KW-0479">Metal-binding</keyword>
<comment type="similarity">
    <text evidence="3 8">Belongs to the peptidase M17 family.</text>
</comment>
<feature type="domain" description="Cytosol aminopeptidase" evidence="9">
    <location>
        <begin position="356"/>
        <end position="363"/>
    </location>
</feature>
<dbReference type="EC" id="3.4.11.10" evidence="8"/>
<keyword evidence="6 8" id="KW-0378">Hydrolase</keyword>
<dbReference type="eggNOG" id="COG0260">
    <property type="taxonomic scope" value="Bacteria"/>
</dbReference>
<evidence type="ECO:0000256" key="6">
    <source>
        <dbReference type="ARBA" id="ARBA00022801"/>
    </source>
</evidence>
<feature type="active site" evidence="8">
    <location>
        <position position="362"/>
    </location>
</feature>
<keyword evidence="4 8" id="KW-0031">Aminopeptidase</keyword>
<dbReference type="GO" id="GO:0070006">
    <property type="term" value="F:metalloaminopeptidase activity"/>
    <property type="evidence" value="ECO:0007669"/>
    <property type="project" value="InterPro"/>
</dbReference>
<comment type="cofactor">
    <cofactor evidence="8">
        <name>Mn(2+)</name>
        <dbReference type="ChEBI" id="CHEBI:29035"/>
    </cofactor>
    <text evidence="8">Binds 2 manganese ions per subunit.</text>
</comment>
<dbReference type="Gene3D" id="3.40.630.10">
    <property type="entry name" value="Zn peptidases"/>
    <property type="match status" value="1"/>
</dbReference>
<dbReference type="InterPro" id="IPR000819">
    <property type="entry name" value="Peptidase_M17_C"/>
</dbReference>
<dbReference type="InterPro" id="IPR008283">
    <property type="entry name" value="Peptidase_M17_N"/>
</dbReference>
<feature type="binding site" evidence="8">
    <location>
        <position position="360"/>
    </location>
    <ligand>
        <name>Mn(2+)</name>
        <dbReference type="ChEBI" id="CHEBI:29035"/>
        <label>2</label>
    </ligand>
</feature>
<name>M1PTI6_DESSD</name>
<proteinExistence type="inferred from homology"/>
<reference evidence="11" key="1">
    <citation type="journal article" date="2013" name="Stand. Genomic Sci.">
        <title>Complete genome sequence of Desulfocapsa sulfexigens, a marine deltaproteobacterium specialized in disproportionating inorganic sulfur compounds.</title>
        <authorList>
            <person name="Finster K.W."/>
            <person name="Kjeldsen K.U."/>
            <person name="Kube M."/>
            <person name="Reinhardt R."/>
            <person name="Mussmann M."/>
            <person name="Amann R."/>
            <person name="Schreiber L."/>
        </authorList>
    </citation>
    <scope>NUCLEOTIDE SEQUENCE [LARGE SCALE GENOMIC DNA]</scope>
    <source>
        <strain evidence="11">DSM 10523 / SB164P1</strain>
    </source>
</reference>
<gene>
    <name evidence="8" type="primary">pepA</name>
    <name evidence="10" type="ordered locus">UWK_03127</name>
</gene>
<comment type="catalytic activity">
    <reaction evidence="2 8">
        <text>Release of an N-terminal amino acid, preferentially leucine, but not glutamic or aspartic acids.</text>
        <dbReference type="EC" id="3.4.11.10"/>
    </reaction>
</comment>
<evidence type="ECO:0000256" key="1">
    <source>
        <dbReference type="ARBA" id="ARBA00000135"/>
    </source>
</evidence>
<dbReference type="Proteomes" id="UP000011721">
    <property type="component" value="Chromosome"/>
</dbReference>
<dbReference type="Pfam" id="PF02789">
    <property type="entry name" value="Peptidase_M17_N"/>
    <property type="match status" value="1"/>
</dbReference>
<keyword evidence="5 8" id="KW-0645">Protease</keyword>
<dbReference type="PANTHER" id="PTHR11963">
    <property type="entry name" value="LEUCINE AMINOPEPTIDASE-RELATED"/>
    <property type="match status" value="1"/>
</dbReference>
<dbReference type="NCBIfam" id="NF002073">
    <property type="entry name" value="PRK00913.1-2"/>
    <property type="match status" value="1"/>
</dbReference>
<sequence length="511" mass="54821">MISTKLIRRSKNPETFNGDMLVYCLELDSKDKVITDTVPSSRELKNAIKFGDFTGEQGDSLLVYPQVEEQGDDSPRRLLFLSLGQLKGKNAAELREICRKTGGLIAARAKGAKSTRLCLNLPEIKGLTVENVTQCLVEGILLGDYRFVKYKAAPEKGKKEVFKGIEQLSLYSASGISGMRRGMSKAHASANAACTARDMANEPGNGWTASHFAAYGKALAKEYKMKCTVLGKNSMQRLAMGGLLAVNQGSAEPPKLVILEYTSPKKGAETILLVGKGLTFDSGGVSLKPASGMEDMKYDMCGGAAVLSAMAVVGKEKPDINVVAMVPATDNMSGSRALKPGDIIRHFGGITSEIVNTDAEGRLILADALAYGIKKFKPTCVIDLATLTGAVILGLGHHRTGILGNNQKVIDRIIGAGERCGEPLWQLPLDVEYSKQIDSDVADIKNTGGRPAGTITAAAYLEKFVGDTPWAHLDIAGTAWDFTEKSYIPKGPSGTGVRTLVEFIRNWKKLS</sequence>
<evidence type="ECO:0000256" key="2">
    <source>
        <dbReference type="ARBA" id="ARBA00000967"/>
    </source>
</evidence>
<dbReference type="EC" id="3.4.11.1" evidence="8"/>